<feature type="chain" id="PRO_5041975284" evidence="2">
    <location>
        <begin position="19"/>
        <end position="300"/>
    </location>
</feature>
<keyword evidence="1" id="KW-0472">Membrane</keyword>
<evidence type="ECO:0000313" key="3">
    <source>
        <dbReference type="EMBL" id="KAJ7614145.1"/>
    </source>
</evidence>
<protein>
    <submittedName>
        <fullName evidence="3">Uncharacterized protein</fullName>
    </submittedName>
</protein>
<organism evidence="3 4">
    <name type="scientific">Roridomyces roridus</name>
    <dbReference type="NCBI Taxonomy" id="1738132"/>
    <lineage>
        <taxon>Eukaryota</taxon>
        <taxon>Fungi</taxon>
        <taxon>Dikarya</taxon>
        <taxon>Basidiomycota</taxon>
        <taxon>Agaricomycotina</taxon>
        <taxon>Agaricomycetes</taxon>
        <taxon>Agaricomycetidae</taxon>
        <taxon>Agaricales</taxon>
        <taxon>Marasmiineae</taxon>
        <taxon>Mycenaceae</taxon>
        <taxon>Roridomyces</taxon>
    </lineage>
</organism>
<dbReference type="Proteomes" id="UP001221142">
    <property type="component" value="Unassembled WGS sequence"/>
</dbReference>
<dbReference type="AlphaFoldDB" id="A0AAD7FEK7"/>
<reference evidence="3" key="1">
    <citation type="submission" date="2023-03" db="EMBL/GenBank/DDBJ databases">
        <title>Massive genome expansion in bonnet fungi (Mycena s.s.) driven by repeated elements and novel gene families across ecological guilds.</title>
        <authorList>
            <consortium name="Lawrence Berkeley National Laboratory"/>
            <person name="Harder C.B."/>
            <person name="Miyauchi S."/>
            <person name="Viragh M."/>
            <person name="Kuo A."/>
            <person name="Thoen E."/>
            <person name="Andreopoulos B."/>
            <person name="Lu D."/>
            <person name="Skrede I."/>
            <person name="Drula E."/>
            <person name="Henrissat B."/>
            <person name="Morin E."/>
            <person name="Kohler A."/>
            <person name="Barry K."/>
            <person name="LaButti K."/>
            <person name="Morin E."/>
            <person name="Salamov A."/>
            <person name="Lipzen A."/>
            <person name="Mereny Z."/>
            <person name="Hegedus B."/>
            <person name="Baldrian P."/>
            <person name="Stursova M."/>
            <person name="Weitz H."/>
            <person name="Taylor A."/>
            <person name="Grigoriev I.V."/>
            <person name="Nagy L.G."/>
            <person name="Martin F."/>
            <person name="Kauserud H."/>
        </authorList>
    </citation>
    <scope>NUCLEOTIDE SEQUENCE</scope>
    <source>
        <strain evidence="3">9284</strain>
    </source>
</reference>
<name>A0AAD7FEK7_9AGAR</name>
<evidence type="ECO:0000256" key="2">
    <source>
        <dbReference type="SAM" id="SignalP"/>
    </source>
</evidence>
<gene>
    <name evidence="3" type="ORF">FB45DRAFT_938100</name>
</gene>
<keyword evidence="1" id="KW-1133">Transmembrane helix</keyword>
<evidence type="ECO:0000313" key="4">
    <source>
        <dbReference type="Proteomes" id="UP001221142"/>
    </source>
</evidence>
<keyword evidence="2" id="KW-0732">Signal</keyword>
<feature type="signal peptide" evidence="2">
    <location>
        <begin position="1"/>
        <end position="18"/>
    </location>
</feature>
<proteinExistence type="predicted"/>
<sequence>MLFTLLLPALTLSTLVSASVSVQVGHCSSDNNRLDPASKIFLSDCSDQTFCSGRDPTTSICVPRQCRRDEFPFGIAAGEDVPPLCLRGSTFCPDEGSGCRALVPAGNACELNRDEQCEAPQDWRDLVSEQNFNGSICLRQLCMYANATLGDRCVTDNTTYIDVDFDGEQINSAVTRDNCQSPQLYCNPTDLVCEPTLPLNAPCQGDRQCSSLTCSAGKCVNPPETPLRIAPWQSALTAAATLGAMLATCILLNLLHKRHRLDRTRELRDYYYEQTSLRRSIIALHTAAADKYVDEKTSRY</sequence>
<evidence type="ECO:0000256" key="1">
    <source>
        <dbReference type="SAM" id="Phobius"/>
    </source>
</evidence>
<keyword evidence="1" id="KW-0812">Transmembrane</keyword>
<accession>A0AAD7FEK7</accession>
<feature type="transmembrane region" description="Helical" evidence="1">
    <location>
        <begin position="232"/>
        <end position="255"/>
    </location>
</feature>
<keyword evidence="4" id="KW-1185">Reference proteome</keyword>
<dbReference type="EMBL" id="JARKIF010000027">
    <property type="protein sequence ID" value="KAJ7614145.1"/>
    <property type="molecule type" value="Genomic_DNA"/>
</dbReference>
<comment type="caution">
    <text evidence="3">The sequence shown here is derived from an EMBL/GenBank/DDBJ whole genome shotgun (WGS) entry which is preliminary data.</text>
</comment>